<keyword evidence="2" id="KW-0378">Hydrolase</keyword>
<keyword evidence="7" id="KW-1185">Reference proteome</keyword>
<dbReference type="InterPro" id="IPR001360">
    <property type="entry name" value="Glyco_hydro_1"/>
</dbReference>
<dbReference type="PANTHER" id="PTHR10353">
    <property type="entry name" value="GLYCOSYL HYDROLASE"/>
    <property type="match status" value="1"/>
</dbReference>
<evidence type="ECO:0000256" key="5">
    <source>
        <dbReference type="SAM" id="SignalP"/>
    </source>
</evidence>
<feature type="chain" id="PRO_5041280535" description="Beta-glucosidase" evidence="5">
    <location>
        <begin position="23"/>
        <end position="460"/>
    </location>
</feature>
<dbReference type="PROSITE" id="PS00653">
    <property type="entry name" value="GLYCOSYL_HYDROL_F1_2"/>
    <property type="match status" value="1"/>
</dbReference>
<dbReference type="PANTHER" id="PTHR10353:SF36">
    <property type="entry name" value="LP05116P"/>
    <property type="match status" value="1"/>
</dbReference>
<name>A0AA39GXY6_9BILA</name>
<keyword evidence="5" id="KW-0732">Signal</keyword>
<dbReference type="EMBL" id="JAUCMV010000005">
    <property type="protein sequence ID" value="KAK0395156.1"/>
    <property type="molecule type" value="Genomic_DNA"/>
</dbReference>
<accession>A0AA39GXY6</accession>
<comment type="caution">
    <text evidence="6">The sequence shown here is derived from an EMBL/GenBank/DDBJ whole genome shotgun (WGS) entry which is preliminary data.</text>
</comment>
<dbReference type="Gene3D" id="3.20.20.80">
    <property type="entry name" value="Glycosidases"/>
    <property type="match status" value="1"/>
</dbReference>
<proteinExistence type="inferred from homology"/>
<dbReference type="AlphaFoldDB" id="A0AA39GXY6"/>
<evidence type="ECO:0000313" key="7">
    <source>
        <dbReference type="Proteomes" id="UP001175271"/>
    </source>
</evidence>
<dbReference type="SUPFAM" id="SSF51445">
    <property type="entry name" value="(Trans)glycosidases"/>
    <property type="match status" value="1"/>
</dbReference>
<evidence type="ECO:0000256" key="2">
    <source>
        <dbReference type="ARBA" id="ARBA00022801"/>
    </source>
</evidence>
<gene>
    <name evidence="6" type="ORF">QR680_001144</name>
</gene>
<evidence type="ECO:0008006" key="8">
    <source>
        <dbReference type="Google" id="ProtNLM"/>
    </source>
</evidence>
<dbReference type="PRINTS" id="PR00131">
    <property type="entry name" value="GLHYDRLASE1"/>
</dbReference>
<dbReference type="InterPro" id="IPR033132">
    <property type="entry name" value="GH_1_N_CS"/>
</dbReference>
<reference evidence="6" key="1">
    <citation type="submission" date="2023-06" db="EMBL/GenBank/DDBJ databases">
        <title>Genomic analysis of the entomopathogenic nematode Steinernema hermaphroditum.</title>
        <authorList>
            <person name="Schwarz E.M."/>
            <person name="Heppert J.K."/>
            <person name="Baniya A."/>
            <person name="Schwartz H.T."/>
            <person name="Tan C.-H."/>
            <person name="Antoshechkin I."/>
            <person name="Sternberg P.W."/>
            <person name="Goodrich-Blair H."/>
            <person name="Dillman A.R."/>
        </authorList>
    </citation>
    <scope>NUCLEOTIDE SEQUENCE</scope>
    <source>
        <strain evidence="6">PS9179</strain>
        <tissue evidence="6">Whole animal</tissue>
    </source>
</reference>
<evidence type="ECO:0000256" key="1">
    <source>
        <dbReference type="ARBA" id="ARBA00010838"/>
    </source>
</evidence>
<evidence type="ECO:0000256" key="3">
    <source>
        <dbReference type="ARBA" id="ARBA00023295"/>
    </source>
</evidence>
<comment type="similarity">
    <text evidence="1 4">Belongs to the glycosyl hydrolase 1 family.</text>
</comment>
<dbReference type="GO" id="GO:0008422">
    <property type="term" value="F:beta-glucosidase activity"/>
    <property type="evidence" value="ECO:0007669"/>
    <property type="project" value="TreeGrafter"/>
</dbReference>
<dbReference type="Pfam" id="PF00232">
    <property type="entry name" value="Glyco_hydro_1"/>
    <property type="match status" value="2"/>
</dbReference>
<organism evidence="6 7">
    <name type="scientific">Steinernema hermaphroditum</name>
    <dbReference type="NCBI Taxonomy" id="289476"/>
    <lineage>
        <taxon>Eukaryota</taxon>
        <taxon>Metazoa</taxon>
        <taxon>Ecdysozoa</taxon>
        <taxon>Nematoda</taxon>
        <taxon>Chromadorea</taxon>
        <taxon>Rhabditida</taxon>
        <taxon>Tylenchina</taxon>
        <taxon>Panagrolaimomorpha</taxon>
        <taxon>Strongyloidoidea</taxon>
        <taxon>Steinernematidae</taxon>
        <taxon>Steinernema</taxon>
    </lineage>
</organism>
<dbReference type="InterPro" id="IPR017853">
    <property type="entry name" value="GH"/>
</dbReference>
<evidence type="ECO:0000256" key="4">
    <source>
        <dbReference type="RuleBase" id="RU003690"/>
    </source>
</evidence>
<protein>
    <recommendedName>
        <fullName evidence="8">Beta-glucosidase</fullName>
    </recommendedName>
</protein>
<dbReference type="Proteomes" id="UP001175271">
    <property type="component" value="Unassembled WGS sequence"/>
</dbReference>
<dbReference type="GO" id="GO:0005975">
    <property type="term" value="P:carbohydrate metabolic process"/>
    <property type="evidence" value="ECO:0007669"/>
    <property type="project" value="InterPro"/>
</dbReference>
<sequence length="460" mass="53456">MLSSDVFFKLLLFFVLFSAVCARRSRWSTSFPDDFIWGVSTSAFQIEGATTLYGRGPSQWDEFTRKAGTITDSSTADVSADHYHHFLDDIILLKQLGGILFYDELINALIRNGIEPMVTLYHWDLPVTLAHKGGWLNRETVEHYRRYADFCFRHFGDRVKKWITINEPYIELNQGYCSRVQVFAPGFLQDHCYWTYFLGSYHLLLAHGKASRLYKSTYQPHQHGMIGISLFVAWYEPEHPHNGIEQMGAELLIASGFDLFMQPIFGPNGDFPQVIKNRVGSRLPNLTEKEKRMLSGSADFLGVNYYYTMLARELKTKRDNITQIEEEWGVEEIMKPSKTSQETYHPDEFQDVFRYIKKQYGNVTMFITENGCQDAEGEGLNDKSRIKYLRGHMKEVAKAIMNGSDIRGYFVWSLMDNFEWSFGYEQKFGLFSVDFTNTTRPRTPKKSSKWFAKVTRTNRI</sequence>
<evidence type="ECO:0000313" key="6">
    <source>
        <dbReference type="EMBL" id="KAK0395156.1"/>
    </source>
</evidence>
<keyword evidence="3" id="KW-0326">Glycosidase</keyword>
<feature type="signal peptide" evidence="5">
    <location>
        <begin position="1"/>
        <end position="22"/>
    </location>
</feature>